<organism evidence="9 10">
    <name type="scientific">Methylobacillus flagellatus (strain ATCC 51484 / DSM 6875 / VKM B-1610 / KT)</name>
    <dbReference type="NCBI Taxonomy" id="265072"/>
    <lineage>
        <taxon>Bacteria</taxon>
        <taxon>Pseudomonadati</taxon>
        <taxon>Pseudomonadota</taxon>
        <taxon>Betaproteobacteria</taxon>
        <taxon>Nitrosomonadales</taxon>
        <taxon>Methylophilaceae</taxon>
        <taxon>Methylobacillus</taxon>
    </lineage>
</organism>
<comment type="similarity">
    <text evidence="6">Belongs to the peptidase M24A family. Methionine aminopeptidase type 1 subfamily.</text>
</comment>
<dbReference type="PANTHER" id="PTHR43330:SF27">
    <property type="entry name" value="METHIONINE AMINOPEPTIDASE"/>
    <property type="match status" value="1"/>
</dbReference>
<dbReference type="InterPro" id="IPR002467">
    <property type="entry name" value="Pept_M24A_MAP1"/>
</dbReference>
<evidence type="ECO:0000256" key="5">
    <source>
        <dbReference type="ARBA" id="ARBA00022801"/>
    </source>
</evidence>
<dbReference type="PROSITE" id="PS00680">
    <property type="entry name" value="MAP_1"/>
    <property type="match status" value="1"/>
</dbReference>
<dbReference type="KEGG" id="mfa:Mfla_0106"/>
<gene>
    <name evidence="6" type="primary">map</name>
    <name evidence="9" type="ordered locus">Mfla_0106</name>
</gene>
<dbReference type="HOGENOM" id="CLU_015857_0_0_4"/>
<dbReference type="InterPro" id="IPR001714">
    <property type="entry name" value="Pept_M24_MAP"/>
</dbReference>
<feature type="binding site" evidence="6">
    <location>
        <position position="108"/>
    </location>
    <ligand>
        <name>a divalent metal cation</name>
        <dbReference type="ChEBI" id="CHEBI:60240"/>
        <label>1</label>
    </ligand>
</feature>
<accession>Q1GXH0</accession>
<sequence length="265" mass="28787">MRVVLHGAEGIAKARQAGQMAAQVLAMIKEYVVPGVTTEELDRICHEYIVHELKVVPANLGYSGFPKTICTSVNHVVCHGIPSEKQVLRDGDILNIDVAIIKDGWYGDTSRMYAVGTLLPEASRLVQAAYDAMRDGILQVKPGNTLGDVGHAIQKTANAQGFSVVREYCGHGVGQVYHDEPQVLNYGQPGKGLRLKPGMIFTVEPMVNAGKAGTRTLQDGWTVVTQDKGWSAQWEHMVVVTDEGFELLTEWPDGMGSYQEIAPGG</sequence>
<feature type="binding site" evidence="6">
    <location>
        <position position="204"/>
    </location>
    <ligand>
        <name>a divalent metal cation</name>
        <dbReference type="ChEBI" id="CHEBI:60240"/>
        <label>2</label>
        <note>catalytic</note>
    </ligand>
</feature>
<dbReference type="Pfam" id="PF00557">
    <property type="entry name" value="Peptidase_M24"/>
    <property type="match status" value="1"/>
</dbReference>
<proteinExistence type="inferred from homology"/>
<feature type="binding site" evidence="6">
    <location>
        <position position="108"/>
    </location>
    <ligand>
        <name>a divalent metal cation</name>
        <dbReference type="ChEBI" id="CHEBI:60240"/>
        <label>2</label>
        <note>catalytic</note>
    </ligand>
</feature>
<evidence type="ECO:0000256" key="4">
    <source>
        <dbReference type="ARBA" id="ARBA00022723"/>
    </source>
</evidence>
<dbReference type="MEROPS" id="M24.001"/>
<evidence type="ECO:0000256" key="3">
    <source>
        <dbReference type="ARBA" id="ARBA00022670"/>
    </source>
</evidence>
<comment type="catalytic activity">
    <reaction evidence="6 7">
        <text>Release of N-terminal amino acids, preferentially methionine, from peptides and arylamides.</text>
        <dbReference type="EC" id="3.4.11.18"/>
    </reaction>
</comment>
<dbReference type="GO" id="GO:0046872">
    <property type="term" value="F:metal ion binding"/>
    <property type="evidence" value="ECO:0007669"/>
    <property type="project" value="UniProtKB-UniRule"/>
</dbReference>
<dbReference type="OrthoDB" id="9802055at2"/>
<feature type="binding site" evidence="6">
    <location>
        <position position="97"/>
    </location>
    <ligand>
        <name>a divalent metal cation</name>
        <dbReference type="ChEBI" id="CHEBI:60240"/>
        <label>1</label>
    </ligand>
</feature>
<name>Q1GXH0_METFK</name>
<dbReference type="SUPFAM" id="SSF55920">
    <property type="entry name" value="Creatinase/aminopeptidase"/>
    <property type="match status" value="1"/>
</dbReference>
<dbReference type="PANTHER" id="PTHR43330">
    <property type="entry name" value="METHIONINE AMINOPEPTIDASE"/>
    <property type="match status" value="1"/>
</dbReference>
<evidence type="ECO:0000256" key="1">
    <source>
        <dbReference type="ARBA" id="ARBA00002521"/>
    </source>
</evidence>
<dbReference type="InterPro" id="IPR036005">
    <property type="entry name" value="Creatinase/aminopeptidase-like"/>
</dbReference>
<protein>
    <recommendedName>
        <fullName evidence="6 7">Methionine aminopeptidase</fullName>
        <shortName evidence="6">MAP</shortName>
        <shortName evidence="6">MetAP</shortName>
        <ecNumber evidence="6 7">3.4.11.18</ecNumber>
    </recommendedName>
    <alternativeName>
        <fullName evidence="6">Peptidase M</fullName>
    </alternativeName>
</protein>
<dbReference type="GO" id="GO:0006508">
    <property type="term" value="P:proteolysis"/>
    <property type="evidence" value="ECO:0007669"/>
    <property type="project" value="UniProtKB-KW"/>
</dbReference>
<dbReference type="EMBL" id="CP000284">
    <property type="protein sequence ID" value="ABE48377.1"/>
    <property type="molecule type" value="Genomic_DNA"/>
</dbReference>
<feature type="domain" description="Peptidase M24" evidence="8">
    <location>
        <begin position="13"/>
        <end position="242"/>
    </location>
</feature>
<comment type="subunit">
    <text evidence="6">Monomer.</text>
</comment>
<comment type="cofactor">
    <cofactor evidence="6">
        <name>Co(2+)</name>
        <dbReference type="ChEBI" id="CHEBI:48828"/>
    </cofactor>
    <cofactor evidence="6">
        <name>Zn(2+)</name>
        <dbReference type="ChEBI" id="CHEBI:29105"/>
    </cofactor>
    <cofactor evidence="6">
        <name>Mn(2+)</name>
        <dbReference type="ChEBI" id="CHEBI:29035"/>
    </cofactor>
    <cofactor evidence="6">
        <name>Fe(2+)</name>
        <dbReference type="ChEBI" id="CHEBI:29033"/>
    </cofactor>
    <text evidence="6">Binds 2 divalent metal cations per subunit. Has a high-affinity and a low affinity metal-binding site. The true nature of the physiological cofactor is under debate. The enzyme is active with cobalt, zinc, manganese or divalent iron ions. Most likely, methionine aminopeptidases function as mononuclear Fe(2+)-metalloproteases under physiological conditions, and the catalytically relevant metal-binding site has been assigned to the histidine-containing high-affinity site.</text>
</comment>
<dbReference type="GO" id="GO:0070006">
    <property type="term" value="F:metalloaminopeptidase activity"/>
    <property type="evidence" value="ECO:0007669"/>
    <property type="project" value="UniProtKB-UniRule"/>
</dbReference>
<evidence type="ECO:0000256" key="2">
    <source>
        <dbReference type="ARBA" id="ARBA00022438"/>
    </source>
</evidence>
<reference evidence="9 10" key="1">
    <citation type="submission" date="2006-03" db="EMBL/GenBank/DDBJ databases">
        <title>Complete sequence of Methylobacillus flagellatus KT.</title>
        <authorList>
            <consortium name="US DOE Joint Genome Institute"/>
            <person name="Copeland A."/>
            <person name="Lucas S."/>
            <person name="Lapidus A."/>
            <person name="Barry K."/>
            <person name="Detter J.C."/>
            <person name="Glavina del Rio T."/>
            <person name="Hammon N."/>
            <person name="Israni S."/>
            <person name="Dalin E."/>
            <person name="Tice H."/>
            <person name="Pitluck S."/>
            <person name="Brettin T."/>
            <person name="Bruce D."/>
            <person name="Han C."/>
            <person name="Tapia R."/>
            <person name="Saunders E."/>
            <person name="Gilna P."/>
            <person name="Schmutz J."/>
            <person name="Larimer F."/>
            <person name="Land M."/>
            <person name="Kyrpides N."/>
            <person name="Anderson I."/>
            <person name="Richardson P."/>
        </authorList>
    </citation>
    <scope>NUCLEOTIDE SEQUENCE [LARGE SCALE GENOMIC DNA]</scope>
    <source>
        <strain evidence="10">KT / ATCC 51484 / DSM 6875</strain>
    </source>
</reference>
<keyword evidence="3 6" id="KW-0645">Protease</keyword>
<evidence type="ECO:0000313" key="9">
    <source>
        <dbReference type="EMBL" id="ABE48377.1"/>
    </source>
</evidence>
<keyword evidence="2 6" id="KW-0031">Aminopeptidase</keyword>
<dbReference type="InterPro" id="IPR000994">
    <property type="entry name" value="Pept_M24"/>
</dbReference>
<dbReference type="HAMAP" id="MF_01974">
    <property type="entry name" value="MetAP_1"/>
    <property type="match status" value="1"/>
</dbReference>
<dbReference type="Gene3D" id="3.90.230.10">
    <property type="entry name" value="Creatinase/methionine aminopeptidase superfamily"/>
    <property type="match status" value="1"/>
</dbReference>
<keyword evidence="5 6" id="KW-0378">Hydrolase</keyword>
<feature type="binding site" evidence="6">
    <location>
        <position position="235"/>
    </location>
    <ligand>
        <name>a divalent metal cation</name>
        <dbReference type="ChEBI" id="CHEBI:60240"/>
        <label>2</label>
        <note>catalytic</note>
    </ligand>
</feature>
<evidence type="ECO:0000256" key="6">
    <source>
        <dbReference type="HAMAP-Rule" id="MF_01974"/>
    </source>
</evidence>
<dbReference type="NCBIfam" id="TIGR00500">
    <property type="entry name" value="met_pdase_I"/>
    <property type="match status" value="1"/>
</dbReference>
<evidence type="ECO:0000256" key="7">
    <source>
        <dbReference type="RuleBase" id="RU003653"/>
    </source>
</evidence>
<evidence type="ECO:0000259" key="8">
    <source>
        <dbReference type="Pfam" id="PF00557"/>
    </source>
</evidence>
<dbReference type="Proteomes" id="UP000002440">
    <property type="component" value="Chromosome"/>
</dbReference>
<dbReference type="AlphaFoldDB" id="Q1GXH0"/>
<dbReference type="GO" id="GO:0004239">
    <property type="term" value="F:initiator methionyl aminopeptidase activity"/>
    <property type="evidence" value="ECO:0007669"/>
    <property type="project" value="UniProtKB-UniRule"/>
</dbReference>
<dbReference type="GO" id="GO:0005829">
    <property type="term" value="C:cytosol"/>
    <property type="evidence" value="ECO:0007669"/>
    <property type="project" value="TreeGrafter"/>
</dbReference>
<feature type="binding site" evidence="6">
    <location>
        <position position="235"/>
    </location>
    <ligand>
        <name>a divalent metal cation</name>
        <dbReference type="ChEBI" id="CHEBI:60240"/>
        <label>1</label>
    </ligand>
</feature>
<dbReference type="PRINTS" id="PR00599">
    <property type="entry name" value="MAPEPTIDASE"/>
</dbReference>
<feature type="binding site" evidence="6">
    <location>
        <position position="178"/>
    </location>
    <ligand>
        <name>substrate</name>
    </ligand>
</feature>
<keyword evidence="10" id="KW-1185">Reference proteome</keyword>
<dbReference type="STRING" id="265072.Mfla_0106"/>
<evidence type="ECO:0000313" key="10">
    <source>
        <dbReference type="Proteomes" id="UP000002440"/>
    </source>
</evidence>
<comment type="function">
    <text evidence="1 6">Removes the N-terminal methionine from nascent proteins. The N-terminal methionine is often cleaved when the second residue in the primary sequence is small and uncharged (Met-Ala-, Cys, Gly, Pro, Ser, Thr, or Val). Requires deformylation of the N(alpha)-formylated initiator methionine before it can be hydrolyzed.</text>
</comment>
<feature type="binding site" evidence="6">
    <location>
        <position position="79"/>
    </location>
    <ligand>
        <name>substrate</name>
    </ligand>
</feature>
<dbReference type="EC" id="3.4.11.18" evidence="6 7"/>
<keyword evidence="4 6" id="KW-0479">Metal-binding</keyword>
<dbReference type="CDD" id="cd01086">
    <property type="entry name" value="MetAP1"/>
    <property type="match status" value="1"/>
</dbReference>
<dbReference type="eggNOG" id="COG0024">
    <property type="taxonomic scope" value="Bacteria"/>
</dbReference>
<dbReference type="RefSeq" id="WP_011478474.1">
    <property type="nucleotide sequence ID" value="NC_007947.1"/>
</dbReference>
<feature type="binding site" evidence="6">
    <location>
        <position position="171"/>
    </location>
    <ligand>
        <name>a divalent metal cation</name>
        <dbReference type="ChEBI" id="CHEBI:60240"/>
        <label>2</label>
        <note>catalytic</note>
    </ligand>
</feature>